<feature type="compositionally biased region" description="Polar residues" evidence="1">
    <location>
        <begin position="164"/>
        <end position="176"/>
    </location>
</feature>
<evidence type="ECO:0000313" key="2">
    <source>
        <dbReference type="EMBL" id="KIM36988.1"/>
    </source>
</evidence>
<reference evidence="3" key="2">
    <citation type="submission" date="2015-01" db="EMBL/GenBank/DDBJ databases">
        <title>Evolutionary Origins and Diversification of the Mycorrhizal Mutualists.</title>
        <authorList>
            <consortium name="DOE Joint Genome Institute"/>
            <consortium name="Mycorrhizal Genomics Consortium"/>
            <person name="Kohler A."/>
            <person name="Kuo A."/>
            <person name="Nagy L.G."/>
            <person name="Floudas D."/>
            <person name="Copeland A."/>
            <person name="Barry K.W."/>
            <person name="Cichocki N."/>
            <person name="Veneault-Fourrey C."/>
            <person name="LaButti K."/>
            <person name="Lindquist E.A."/>
            <person name="Lipzen A."/>
            <person name="Lundell T."/>
            <person name="Morin E."/>
            <person name="Murat C."/>
            <person name="Riley R."/>
            <person name="Ohm R."/>
            <person name="Sun H."/>
            <person name="Tunlid A."/>
            <person name="Henrissat B."/>
            <person name="Grigoriev I.V."/>
            <person name="Hibbett D.S."/>
            <person name="Martin F."/>
        </authorList>
    </citation>
    <scope>NUCLEOTIDE SEQUENCE [LARGE SCALE GENOMIC DNA]</scope>
    <source>
        <strain evidence="3">h7</strain>
    </source>
</reference>
<proteinExistence type="predicted"/>
<organism evidence="2 3">
    <name type="scientific">Hebeloma cylindrosporum</name>
    <dbReference type="NCBI Taxonomy" id="76867"/>
    <lineage>
        <taxon>Eukaryota</taxon>
        <taxon>Fungi</taxon>
        <taxon>Dikarya</taxon>
        <taxon>Basidiomycota</taxon>
        <taxon>Agaricomycotina</taxon>
        <taxon>Agaricomycetes</taxon>
        <taxon>Agaricomycetidae</taxon>
        <taxon>Agaricales</taxon>
        <taxon>Agaricineae</taxon>
        <taxon>Hymenogastraceae</taxon>
        <taxon>Hebeloma</taxon>
    </lineage>
</organism>
<protein>
    <submittedName>
        <fullName evidence="2">Uncharacterized protein</fullName>
    </submittedName>
</protein>
<evidence type="ECO:0000256" key="1">
    <source>
        <dbReference type="SAM" id="MobiDB-lite"/>
    </source>
</evidence>
<keyword evidence="3" id="KW-1185">Reference proteome</keyword>
<gene>
    <name evidence="2" type="ORF">M413DRAFT_448731</name>
</gene>
<name>A0A0C2XGF6_HEBCY</name>
<dbReference type="HOGENOM" id="CLU_1482150_0_0_1"/>
<accession>A0A0C2XGF6</accession>
<evidence type="ECO:0000313" key="3">
    <source>
        <dbReference type="Proteomes" id="UP000053424"/>
    </source>
</evidence>
<dbReference type="EMBL" id="KN831800">
    <property type="protein sequence ID" value="KIM36988.1"/>
    <property type="molecule type" value="Genomic_DNA"/>
</dbReference>
<dbReference type="Proteomes" id="UP000053424">
    <property type="component" value="Unassembled WGS sequence"/>
</dbReference>
<dbReference type="AlphaFoldDB" id="A0A0C2XGF6"/>
<sequence length="182" mass="20145">MSMFFPSDSHDHAFVTRPFDNVHAALPISGTDDRGTHSEGLIRSQSVSAIYPGPSSRDVRHFPDLPVIPPRSRSISLSLSASSPRFNHHLSSDFDDFGPADDFASQSFTSSSLSDLVDTLRPRFSSERRNVTMASAGNLDGGRNDSEVSSLNSHGYAAEEESMSMWNRQTSSQLRHTWTRNR</sequence>
<feature type="region of interest" description="Disordered" evidence="1">
    <location>
        <begin position="133"/>
        <end position="182"/>
    </location>
</feature>
<reference evidence="2 3" key="1">
    <citation type="submission" date="2014-04" db="EMBL/GenBank/DDBJ databases">
        <authorList>
            <consortium name="DOE Joint Genome Institute"/>
            <person name="Kuo A."/>
            <person name="Gay G."/>
            <person name="Dore J."/>
            <person name="Kohler A."/>
            <person name="Nagy L.G."/>
            <person name="Floudas D."/>
            <person name="Copeland A."/>
            <person name="Barry K.W."/>
            <person name="Cichocki N."/>
            <person name="Veneault-Fourrey C."/>
            <person name="LaButti K."/>
            <person name="Lindquist E.A."/>
            <person name="Lipzen A."/>
            <person name="Lundell T."/>
            <person name="Morin E."/>
            <person name="Murat C."/>
            <person name="Sun H."/>
            <person name="Tunlid A."/>
            <person name="Henrissat B."/>
            <person name="Grigoriev I.V."/>
            <person name="Hibbett D.S."/>
            <person name="Martin F."/>
            <person name="Nordberg H.P."/>
            <person name="Cantor M.N."/>
            <person name="Hua S.X."/>
        </authorList>
    </citation>
    <scope>NUCLEOTIDE SEQUENCE [LARGE SCALE GENOMIC DNA]</scope>
    <source>
        <strain evidence="3">h7</strain>
    </source>
</reference>